<keyword evidence="5" id="KW-1185">Reference proteome</keyword>
<dbReference type="InterPro" id="IPR017850">
    <property type="entry name" value="Alkaline_phosphatase_core_sf"/>
</dbReference>
<dbReference type="InterPro" id="IPR000917">
    <property type="entry name" value="Sulfatase_N"/>
</dbReference>
<evidence type="ECO:0000313" key="4">
    <source>
        <dbReference type="EMBL" id="QUI22497.1"/>
    </source>
</evidence>
<dbReference type="EMBL" id="CP058649">
    <property type="protein sequence ID" value="QUI22497.1"/>
    <property type="molecule type" value="Genomic_DNA"/>
</dbReference>
<evidence type="ECO:0000256" key="2">
    <source>
        <dbReference type="ARBA" id="ARBA00022801"/>
    </source>
</evidence>
<dbReference type="Pfam" id="PF00884">
    <property type="entry name" value="Sulfatase"/>
    <property type="match status" value="1"/>
</dbReference>
<dbReference type="GO" id="GO:0005737">
    <property type="term" value="C:cytoplasm"/>
    <property type="evidence" value="ECO:0007669"/>
    <property type="project" value="TreeGrafter"/>
</dbReference>
<dbReference type="PANTHER" id="PTHR45953:SF1">
    <property type="entry name" value="IDURONATE 2-SULFATASE"/>
    <property type="match status" value="1"/>
</dbReference>
<accession>A0A8J8SGL9</accession>
<name>A0A8J8SGL9_9FIRM</name>
<dbReference type="CDD" id="cd16150">
    <property type="entry name" value="sulfatase_like"/>
    <property type="match status" value="1"/>
</dbReference>
<keyword evidence="2 4" id="KW-0378">Hydrolase</keyword>
<keyword evidence="1" id="KW-0479">Metal-binding</keyword>
<dbReference type="GO" id="GO:0046872">
    <property type="term" value="F:metal ion binding"/>
    <property type="evidence" value="ECO:0007669"/>
    <property type="project" value="UniProtKB-KW"/>
</dbReference>
<dbReference type="Gene3D" id="3.40.720.10">
    <property type="entry name" value="Alkaline Phosphatase, subunit A"/>
    <property type="match status" value="1"/>
</dbReference>
<sequence length="536" mass="61840">MSRKRPHIIIFNPDEMRADAMRHLGNEAAYTPNMDALAYEGVSFRNAFVQNPVCTPSRCSFMSGWYPHVRGHRTISYMMHKDEPVLLKELKDEGYHVWINGRNDLVPADGNQPFKDYAHIVFNPKNIEAVSGEVERGEKGSDNYYSQYRGKIPTPKGQDDVYDMDAAWVDGAVDFIKKRPKDKPICVFLPLMYPHTPYQSVKKYYDLIDEHKLPNRIPCPGWADKPSIIKGLKDLQGLDNWTEDDWTELRKTYLAMCARVDDQLGQVLEALKEEGIYDDSAIFVFSDHGDFTGDYGLIEKNQNTFEDCLTNVPFIVKPPKDVDVEPGINEALVELIDFYATVEDFTGLTPTHTHFGKSLRKVLSGEEKEHRQEVFCEGGRLHEERHCYESFHNPGLGKETSDYYPRSTMQASEGPEHTKATMIRTSDFKYVKRLDEKDELYDLKNDTENLYNLIDNPEYKEIVLELKDKMLTWLQRTADVVPFKADQRFTTDMLLTVMKSKLPKEKYMRFKSALKSGMSVSQLMSMAMDGKHQHDK</sequence>
<gene>
    <name evidence="4" type="ORF">HZI73_09370</name>
</gene>
<dbReference type="GO" id="GO:0004423">
    <property type="term" value="F:iduronate-2-sulfatase activity"/>
    <property type="evidence" value="ECO:0007669"/>
    <property type="project" value="TreeGrafter"/>
</dbReference>
<dbReference type="PANTHER" id="PTHR45953">
    <property type="entry name" value="IDURONATE 2-SULFATASE"/>
    <property type="match status" value="1"/>
</dbReference>
<evidence type="ECO:0000259" key="3">
    <source>
        <dbReference type="Pfam" id="PF00884"/>
    </source>
</evidence>
<dbReference type="RefSeq" id="WP_212697986.1">
    <property type="nucleotide sequence ID" value="NZ_CP058649.1"/>
</dbReference>
<reference evidence="4" key="1">
    <citation type="submission" date="2020-07" db="EMBL/GenBank/DDBJ databases">
        <title>Vallitalea pronyensis genome.</title>
        <authorList>
            <person name="Postec A."/>
        </authorList>
    </citation>
    <scope>NUCLEOTIDE SEQUENCE</scope>
    <source>
        <strain evidence="4">FatNI3</strain>
    </source>
</reference>
<dbReference type="AlphaFoldDB" id="A0A8J8SGL9"/>
<dbReference type="SUPFAM" id="SSF53649">
    <property type="entry name" value="Alkaline phosphatase-like"/>
    <property type="match status" value="1"/>
</dbReference>
<evidence type="ECO:0000313" key="5">
    <source>
        <dbReference type="Proteomes" id="UP000683246"/>
    </source>
</evidence>
<evidence type="ECO:0000256" key="1">
    <source>
        <dbReference type="ARBA" id="ARBA00022723"/>
    </source>
</evidence>
<feature type="domain" description="Sulfatase N-terminal" evidence="3">
    <location>
        <begin position="6"/>
        <end position="347"/>
    </location>
</feature>
<dbReference type="Proteomes" id="UP000683246">
    <property type="component" value="Chromosome"/>
</dbReference>
<proteinExistence type="predicted"/>
<organism evidence="4 5">
    <name type="scientific">Vallitalea pronyensis</name>
    <dbReference type="NCBI Taxonomy" id="1348613"/>
    <lineage>
        <taxon>Bacteria</taxon>
        <taxon>Bacillati</taxon>
        <taxon>Bacillota</taxon>
        <taxon>Clostridia</taxon>
        <taxon>Lachnospirales</taxon>
        <taxon>Vallitaleaceae</taxon>
        <taxon>Vallitalea</taxon>
    </lineage>
</organism>
<protein>
    <submittedName>
        <fullName evidence="4">Sulfatase-like hydrolase/transferase</fullName>
    </submittedName>
</protein>
<dbReference type="KEGG" id="vpy:HZI73_09370"/>